<keyword evidence="3" id="KW-1185">Reference proteome</keyword>
<comment type="caution">
    <text evidence="2">The sequence shown here is derived from an EMBL/GenBank/DDBJ whole genome shotgun (WGS) entry which is preliminary data.</text>
</comment>
<dbReference type="EMBL" id="CAJVQB010118184">
    <property type="protein sequence ID" value="CAG8852959.1"/>
    <property type="molecule type" value="Genomic_DNA"/>
</dbReference>
<evidence type="ECO:0000313" key="3">
    <source>
        <dbReference type="Proteomes" id="UP000789901"/>
    </source>
</evidence>
<accession>A0ABN7XG42</accession>
<proteinExistence type="predicted"/>
<feature type="signal peptide" evidence="1">
    <location>
        <begin position="1"/>
        <end position="19"/>
    </location>
</feature>
<dbReference type="Proteomes" id="UP000789901">
    <property type="component" value="Unassembled WGS sequence"/>
</dbReference>
<evidence type="ECO:0000256" key="1">
    <source>
        <dbReference type="SAM" id="SignalP"/>
    </source>
</evidence>
<name>A0ABN7XG42_GIGMA</name>
<sequence>YNGFRVSVIVSLFIAFTTPSPLVSKRVAQYHGCESDSQCASKCQNSGYTGWANCLNNCWCTCFNGGYIDCMIGNKCPSGETVAYCPSEGWCACYT</sequence>
<feature type="chain" id="PRO_5045155034" evidence="1">
    <location>
        <begin position="20"/>
        <end position="95"/>
    </location>
</feature>
<reference evidence="2 3" key="1">
    <citation type="submission" date="2021-06" db="EMBL/GenBank/DDBJ databases">
        <authorList>
            <person name="Kallberg Y."/>
            <person name="Tangrot J."/>
            <person name="Rosling A."/>
        </authorList>
    </citation>
    <scope>NUCLEOTIDE SEQUENCE [LARGE SCALE GENOMIC DNA]</scope>
    <source>
        <strain evidence="2 3">120-4 pot B 10/14</strain>
    </source>
</reference>
<feature type="non-terminal residue" evidence="2">
    <location>
        <position position="1"/>
    </location>
</feature>
<gene>
    <name evidence="2" type="ORF">GMARGA_LOCUS41780</name>
</gene>
<evidence type="ECO:0000313" key="2">
    <source>
        <dbReference type="EMBL" id="CAG8852959.1"/>
    </source>
</evidence>
<keyword evidence="1" id="KW-0732">Signal</keyword>
<protein>
    <submittedName>
        <fullName evidence="2">41077_t:CDS:1</fullName>
    </submittedName>
</protein>
<organism evidence="2 3">
    <name type="scientific">Gigaspora margarita</name>
    <dbReference type="NCBI Taxonomy" id="4874"/>
    <lineage>
        <taxon>Eukaryota</taxon>
        <taxon>Fungi</taxon>
        <taxon>Fungi incertae sedis</taxon>
        <taxon>Mucoromycota</taxon>
        <taxon>Glomeromycotina</taxon>
        <taxon>Glomeromycetes</taxon>
        <taxon>Diversisporales</taxon>
        <taxon>Gigasporaceae</taxon>
        <taxon>Gigaspora</taxon>
    </lineage>
</organism>